<dbReference type="EMBL" id="CAXAMM010026958">
    <property type="protein sequence ID" value="CAK9059948.1"/>
    <property type="molecule type" value="Genomic_DNA"/>
</dbReference>
<evidence type="ECO:0000313" key="4">
    <source>
        <dbReference type="Proteomes" id="UP001642464"/>
    </source>
</evidence>
<evidence type="ECO:0000256" key="1">
    <source>
        <dbReference type="SAM" id="SignalP"/>
    </source>
</evidence>
<evidence type="ECO:0000313" key="3">
    <source>
        <dbReference type="EMBL" id="CAK9104457.1"/>
    </source>
</evidence>
<reference evidence="2 4" key="1">
    <citation type="submission" date="2024-02" db="EMBL/GenBank/DDBJ databases">
        <authorList>
            <person name="Chen Y."/>
            <person name="Shah S."/>
            <person name="Dougan E. K."/>
            <person name="Thang M."/>
            <person name="Chan C."/>
        </authorList>
    </citation>
    <scope>NUCLEOTIDE SEQUENCE [LARGE SCALE GENOMIC DNA]</scope>
</reference>
<comment type="caution">
    <text evidence="2">The sequence shown here is derived from an EMBL/GenBank/DDBJ whole genome shotgun (WGS) entry which is preliminary data.</text>
</comment>
<feature type="chain" id="PRO_5045029367" evidence="1">
    <location>
        <begin position="19"/>
        <end position="566"/>
    </location>
</feature>
<accession>A0ABP0N910</accession>
<organism evidence="2 4">
    <name type="scientific">Durusdinium trenchii</name>
    <dbReference type="NCBI Taxonomy" id="1381693"/>
    <lineage>
        <taxon>Eukaryota</taxon>
        <taxon>Sar</taxon>
        <taxon>Alveolata</taxon>
        <taxon>Dinophyceae</taxon>
        <taxon>Suessiales</taxon>
        <taxon>Symbiodiniaceae</taxon>
        <taxon>Durusdinium</taxon>
    </lineage>
</organism>
<evidence type="ECO:0000313" key="2">
    <source>
        <dbReference type="EMBL" id="CAK9059948.1"/>
    </source>
</evidence>
<gene>
    <name evidence="2" type="ORF">SCF082_LOCUS31667</name>
    <name evidence="3" type="ORF">SCF082_LOCUS48747</name>
</gene>
<sequence>MTEPCALWVLLMRKFALGKLSAIEVQEVAMAAVKSGLESPEMKELQALGALGHQPGNAHRDLMRKYFSNLASPQPWNVRCSMMVKEEGHQVNKEIETALMLPHLWVLTAQENNLLEAITCTGEELAVFWKSQMNSPQMTPELEKMIQDATPNQLPIPYVLHGDGAPFTEVDSVQVLSFRCLLSRRSVSECQLLITAVPKLAMTKSTFKKVMETVAWSWQALFTGVCPKKDLQGQPVEANRGKRLRKGVCWSITGDLEWYCQEFGFPWASSNMVCPYCNADQKKENSKYSYTDFRPTAAWRKTILSRDELQSKFAGHPLWKAPAVSIHSVKLDWLHTVDLGVAAYLHGSLLYSIMEKLPGQDRLTQLNKDITRHYDKLQIEAQKRLRSLSLSDIAESNEEYPCLKHQKAAKIRWFAPVAVELAKEHNEGDKAGKHREAAAKELAQLYTLLSCPWKEWGPHKHKDFQRGVEHMMSHYAWLARDSMEHGLHLWSLVQKSHLILHLGDQASMHPSLSWTYGSESYMGWIAQMAASCTHGTPGHKVPLKVCQKFRLMFHLYLEGYMAMAED</sequence>
<name>A0ABP0N910_9DINO</name>
<keyword evidence="4" id="KW-1185">Reference proteome</keyword>
<dbReference type="EMBL" id="CAXAMM010042381">
    <property type="protein sequence ID" value="CAK9104457.1"/>
    <property type="molecule type" value="Genomic_DNA"/>
</dbReference>
<keyword evidence="1" id="KW-0732">Signal</keyword>
<protein>
    <submittedName>
        <fullName evidence="2">Uncharacterized protein</fullName>
    </submittedName>
</protein>
<proteinExistence type="predicted"/>
<dbReference type="Proteomes" id="UP001642464">
    <property type="component" value="Unassembled WGS sequence"/>
</dbReference>
<feature type="signal peptide" evidence="1">
    <location>
        <begin position="1"/>
        <end position="18"/>
    </location>
</feature>